<dbReference type="EMBL" id="JACVVK020000047">
    <property type="protein sequence ID" value="KAK7498973.1"/>
    <property type="molecule type" value="Genomic_DNA"/>
</dbReference>
<proteinExistence type="predicted"/>
<dbReference type="Proteomes" id="UP001519460">
    <property type="component" value="Unassembled WGS sequence"/>
</dbReference>
<keyword evidence="3" id="KW-1185">Reference proteome</keyword>
<evidence type="ECO:0000313" key="3">
    <source>
        <dbReference type="Proteomes" id="UP001519460"/>
    </source>
</evidence>
<feature type="transmembrane region" description="Helical" evidence="1">
    <location>
        <begin position="106"/>
        <end position="130"/>
    </location>
</feature>
<keyword evidence="1" id="KW-0812">Transmembrane</keyword>
<feature type="transmembrane region" description="Helical" evidence="1">
    <location>
        <begin position="44"/>
        <end position="67"/>
    </location>
</feature>
<dbReference type="AlphaFoldDB" id="A0ABD0LII7"/>
<name>A0ABD0LII7_9CAEN</name>
<evidence type="ECO:0000256" key="1">
    <source>
        <dbReference type="SAM" id="Phobius"/>
    </source>
</evidence>
<gene>
    <name evidence="2" type="ORF">BaRGS_00009782</name>
</gene>
<accession>A0ABD0LII7</accession>
<keyword evidence="1" id="KW-0472">Membrane</keyword>
<feature type="non-terminal residue" evidence="2">
    <location>
        <position position="206"/>
    </location>
</feature>
<organism evidence="2 3">
    <name type="scientific">Batillaria attramentaria</name>
    <dbReference type="NCBI Taxonomy" id="370345"/>
    <lineage>
        <taxon>Eukaryota</taxon>
        <taxon>Metazoa</taxon>
        <taxon>Spiralia</taxon>
        <taxon>Lophotrochozoa</taxon>
        <taxon>Mollusca</taxon>
        <taxon>Gastropoda</taxon>
        <taxon>Caenogastropoda</taxon>
        <taxon>Sorbeoconcha</taxon>
        <taxon>Cerithioidea</taxon>
        <taxon>Batillariidae</taxon>
        <taxon>Batillaria</taxon>
    </lineage>
</organism>
<evidence type="ECO:0000313" key="2">
    <source>
        <dbReference type="EMBL" id="KAK7498973.1"/>
    </source>
</evidence>
<comment type="caution">
    <text evidence="2">The sequence shown here is derived from an EMBL/GenBank/DDBJ whole genome shotgun (WGS) entry which is preliminary data.</text>
</comment>
<sequence length="206" mass="23647">MDCSYGNDKTLLLFQNLLLTFNSSSCFFSSTEGPHNVYDNFDHFLMYCKGAFESGLTVVISIVLIVIEKKKKSTEMYMNLLLTFNSSSCFFSSTEGPHNLYDNFDHFLIYCKGAFESGLTVVISNVLIVIEKEKKYTKMYMNLTASCYFTSPGTKPWDFIEDHRNLVEMQLIVQILNDVNVRASDLDELREQHQDLLADYHCIGKP</sequence>
<protein>
    <submittedName>
        <fullName evidence="2">Uncharacterized protein</fullName>
    </submittedName>
</protein>
<reference evidence="2 3" key="1">
    <citation type="journal article" date="2023" name="Sci. Data">
        <title>Genome assembly of the Korean intertidal mud-creeper Batillaria attramentaria.</title>
        <authorList>
            <person name="Patra A.K."/>
            <person name="Ho P.T."/>
            <person name="Jun S."/>
            <person name="Lee S.J."/>
            <person name="Kim Y."/>
            <person name="Won Y.J."/>
        </authorList>
    </citation>
    <scope>NUCLEOTIDE SEQUENCE [LARGE SCALE GENOMIC DNA]</scope>
    <source>
        <strain evidence="2">Wonlab-2016</strain>
    </source>
</reference>
<keyword evidence="1" id="KW-1133">Transmembrane helix</keyword>